<dbReference type="Gene3D" id="3.40.50.720">
    <property type="entry name" value="NAD(P)-binding Rossmann-like Domain"/>
    <property type="match status" value="1"/>
</dbReference>
<evidence type="ECO:0000259" key="3">
    <source>
        <dbReference type="SMART" id="SM00822"/>
    </source>
</evidence>
<dbReference type="AlphaFoldDB" id="W0V6Z3"/>
<dbReference type="SUPFAM" id="SSF51735">
    <property type="entry name" value="NAD(P)-binding Rossmann-fold domains"/>
    <property type="match status" value="1"/>
</dbReference>
<comment type="similarity">
    <text evidence="1">Belongs to the short-chain dehydrogenases/reductases (SDR) family.</text>
</comment>
<accession>W0V6Z3</accession>
<dbReference type="eggNOG" id="COG1028">
    <property type="taxonomic scope" value="Bacteria"/>
</dbReference>
<dbReference type="PANTHER" id="PTHR43639:SF1">
    <property type="entry name" value="SHORT-CHAIN DEHYDROGENASE_REDUCTASE FAMILY PROTEIN"/>
    <property type="match status" value="1"/>
</dbReference>
<evidence type="ECO:0000313" key="4">
    <source>
        <dbReference type="EMBL" id="CDG83651.1"/>
    </source>
</evidence>
<dbReference type="EMBL" id="HG322949">
    <property type="protein sequence ID" value="CDG83651.1"/>
    <property type="molecule type" value="Genomic_DNA"/>
</dbReference>
<dbReference type="FunFam" id="3.40.50.720:FF:000084">
    <property type="entry name" value="Short-chain dehydrogenase reductase"/>
    <property type="match status" value="1"/>
</dbReference>
<dbReference type="GO" id="GO:0016491">
    <property type="term" value="F:oxidoreductase activity"/>
    <property type="evidence" value="ECO:0007669"/>
    <property type="project" value="UniProtKB-KW"/>
</dbReference>
<gene>
    <name evidence="4" type="ORF">GJA_3025</name>
</gene>
<reference evidence="4 5" key="1">
    <citation type="journal article" date="2015" name="Genome Announc.">
        <title>Genome Sequence of Mushroom Soft-Rot Pathogen Janthinobacterium agaricidamnosum.</title>
        <authorList>
            <person name="Graupner K."/>
            <person name="Lackner G."/>
            <person name="Hertweck C."/>
        </authorList>
    </citation>
    <scope>NUCLEOTIDE SEQUENCE [LARGE SCALE GENOMIC DNA]</scope>
    <source>
        <strain evidence="5">NBRC 102515 / DSM 9628</strain>
    </source>
</reference>
<protein>
    <submittedName>
        <fullName evidence="4">Short chain dehydrogenase family protein</fullName>
    </submittedName>
</protein>
<dbReference type="Pfam" id="PF13561">
    <property type="entry name" value="adh_short_C2"/>
    <property type="match status" value="1"/>
</dbReference>
<dbReference type="Proteomes" id="UP000027604">
    <property type="component" value="Chromosome I"/>
</dbReference>
<proteinExistence type="inferred from homology"/>
<dbReference type="PRINTS" id="PR00080">
    <property type="entry name" value="SDRFAMILY"/>
</dbReference>
<dbReference type="InterPro" id="IPR020904">
    <property type="entry name" value="Sc_DH/Rdtase_CS"/>
</dbReference>
<dbReference type="RefSeq" id="WP_038493220.1">
    <property type="nucleotide sequence ID" value="NZ_BCTH01000081.1"/>
</dbReference>
<dbReference type="PROSITE" id="PS00061">
    <property type="entry name" value="ADH_SHORT"/>
    <property type="match status" value="1"/>
</dbReference>
<dbReference type="InterPro" id="IPR002347">
    <property type="entry name" value="SDR_fam"/>
</dbReference>
<dbReference type="HOGENOM" id="CLU_010194_1_3_4"/>
<sequence>MNNITTSRVALVTGGSRGIGAAIVQRLASDGIAVAFTSVSPAGTAEDLAATIRAAGGKALAIKADSSDAEAVKAAVELTVATFGRLDILVGNAGIAERGTVDSMPLELFDRMFAVNVRAQFVAAQAASVHLPQGGRIVIIGSVVANRTGFPGVSAYSMTKGAVAAMVRGMAIDLAPRGITVNNVQPGPTDTDMNPGDGEYAPMVRSLIPLGRFGKAQEVASMVAYLAGEEAGFVTGASLTVDGGYLA</sequence>
<evidence type="ECO:0000256" key="2">
    <source>
        <dbReference type="ARBA" id="ARBA00023002"/>
    </source>
</evidence>
<feature type="domain" description="Ketoreductase" evidence="3">
    <location>
        <begin position="8"/>
        <end position="187"/>
    </location>
</feature>
<dbReference type="PRINTS" id="PR00081">
    <property type="entry name" value="GDHRDH"/>
</dbReference>
<organism evidence="4 5">
    <name type="scientific">Janthinobacterium agaricidamnosum NBRC 102515 = DSM 9628</name>
    <dbReference type="NCBI Taxonomy" id="1349767"/>
    <lineage>
        <taxon>Bacteria</taxon>
        <taxon>Pseudomonadati</taxon>
        <taxon>Pseudomonadota</taxon>
        <taxon>Betaproteobacteria</taxon>
        <taxon>Burkholderiales</taxon>
        <taxon>Oxalobacteraceae</taxon>
        <taxon>Janthinobacterium</taxon>
    </lineage>
</organism>
<dbReference type="SMART" id="SM00822">
    <property type="entry name" value="PKS_KR"/>
    <property type="match status" value="1"/>
</dbReference>
<dbReference type="InterPro" id="IPR036291">
    <property type="entry name" value="NAD(P)-bd_dom_sf"/>
</dbReference>
<evidence type="ECO:0000256" key="1">
    <source>
        <dbReference type="ARBA" id="ARBA00006484"/>
    </source>
</evidence>
<evidence type="ECO:0000313" key="5">
    <source>
        <dbReference type="Proteomes" id="UP000027604"/>
    </source>
</evidence>
<keyword evidence="2" id="KW-0560">Oxidoreductase</keyword>
<dbReference type="OrthoDB" id="9803333at2"/>
<dbReference type="STRING" id="1349767.GJA_3025"/>
<dbReference type="KEGG" id="jag:GJA_3025"/>
<dbReference type="PANTHER" id="PTHR43639">
    <property type="entry name" value="OXIDOREDUCTASE, SHORT-CHAIN DEHYDROGENASE/REDUCTASE FAMILY (AFU_ORTHOLOGUE AFUA_5G02870)"/>
    <property type="match status" value="1"/>
</dbReference>
<name>W0V6Z3_9BURK</name>
<dbReference type="InterPro" id="IPR057326">
    <property type="entry name" value="KR_dom"/>
</dbReference>
<dbReference type="PATRIC" id="fig|1349767.4.peg.4733"/>
<keyword evidence="5" id="KW-1185">Reference proteome</keyword>